<feature type="transmembrane region" description="Helical" evidence="9">
    <location>
        <begin position="12"/>
        <end position="32"/>
    </location>
</feature>
<evidence type="ECO:0000256" key="5">
    <source>
        <dbReference type="ARBA" id="ARBA00022989"/>
    </source>
</evidence>
<evidence type="ECO:0000313" key="13">
    <source>
        <dbReference type="Proteomes" id="UP000254100"/>
    </source>
</evidence>
<evidence type="ECO:0000256" key="4">
    <source>
        <dbReference type="ARBA" id="ARBA00022723"/>
    </source>
</evidence>
<proteinExistence type="predicted"/>
<evidence type="ECO:0000256" key="9">
    <source>
        <dbReference type="SAM" id="Phobius"/>
    </source>
</evidence>
<dbReference type="InterPro" id="IPR034804">
    <property type="entry name" value="SQR/QFR_C/D"/>
</dbReference>
<dbReference type="EMBL" id="UHDT01000001">
    <property type="protein sequence ID" value="SUM57178.1"/>
    <property type="molecule type" value="Genomic_DNA"/>
</dbReference>
<dbReference type="InterPro" id="IPR039023">
    <property type="entry name" value="SdhC_prok"/>
</dbReference>
<dbReference type="PANTHER" id="PTHR41910">
    <property type="entry name" value="SUCCINATE DEHYDROGENASE 2 MEMBRANE SUBUNIT SDHC"/>
    <property type="match status" value="1"/>
</dbReference>
<reference evidence="10 12" key="1">
    <citation type="submission" date="2015-01" db="EMBL/GenBank/DDBJ databases">
        <authorList>
            <person name="Guo J."/>
        </authorList>
    </citation>
    <scope>NUCLEOTIDE SEQUENCE [LARGE SCALE GENOMIC DNA]</scope>
    <source>
        <strain evidence="10 12">DSM 22147</strain>
    </source>
</reference>
<evidence type="ECO:0000256" key="6">
    <source>
        <dbReference type="ARBA" id="ARBA00023004"/>
    </source>
</evidence>
<keyword evidence="4 8" id="KW-0479">Metal-binding</keyword>
<dbReference type="GO" id="GO:0016020">
    <property type="term" value="C:membrane"/>
    <property type="evidence" value="ECO:0007669"/>
    <property type="project" value="UniProtKB-SubCell"/>
</dbReference>
<dbReference type="Pfam" id="PF01127">
    <property type="entry name" value="Sdh_cyt"/>
    <property type="match status" value="1"/>
</dbReference>
<feature type="transmembrane region" description="Helical" evidence="9">
    <location>
        <begin position="179"/>
        <end position="202"/>
    </location>
</feature>
<dbReference type="CDD" id="cd03497">
    <property type="entry name" value="SQR_TypeB_1_TM"/>
    <property type="match status" value="1"/>
</dbReference>
<keyword evidence="6 8" id="KW-0408">Iron</keyword>
<evidence type="ECO:0000256" key="7">
    <source>
        <dbReference type="ARBA" id="ARBA00023136"/>
    </source>
</evidence>
<dbReference type="AlphaFoldDB" id="A0A0D6XS05"/>
<feature type="transmembrane region" description="Helical" evidence="9">
    <location>
        <begin position="95"/>
        <end position="116"/>
    </location>
</feature>
<dbReference type="GO" id="GO:0046872">
    <property type="term" value="F:metal ion binding"/>
    <property type="evidence" value="ECO:0007669"/>
    <property type="project" value="UniProtKB-KW"/>
</dbReference>
<evidence type="ECO:0000256" key="8">
    <source>
        <dbReference type="PIRSR" id="PIRSR000170-1"/>
    </source>
</evidence>
<feature type="binding site" description="axial binding residue" evidence="8">
    <location>
        <position position="71"/>
    </location>
    <ligand>
        <name>heme</name>
        <dbReference type="ChEBI" id="CHEBI:30413"/>
    </ligand>
    <ligandPart>
        <name>Fe</name>
        <dbReference type="ChEBI" id="CHEBI:18248"/>
    </ligandPart>
</feature>
<evidence type="ECO:0000313" key="12">
    <source>
        <dbReference type="Proteomes" id="UP000032366"/>
    </source>
</evidence>
<keyword evidence="2 8" id="KW-0349">Heme</keyword>
<feature type="binding site" description="axial binding residue" evidence="8">
    <location>
        <position position="156"/>
    </location>
    <ligand>
        <name>heme</name>
        <dbReference type="ChEBI" id="CHEBI:30413"/>
    </ligand>
    <ligandPart>
        <name>Fe</name>
        <dbReference type="ChEBI" id="CHEBI:18248"/>
    </ligandPart>
</feature>
<feature type="binding site" description="axial binding residue" evidence="8">
    <location>
        <position position="29"/>
    </location>
    <ligand>
        <name>heme</name>
        <dbReference type="ChEBI" id="CHEBI:30413"/>
    </ligand>
    <ligandPart>
        <name>Fe</name>
        <dbReference type="ChEBI" id="CHEBI:18248"/>
    </ligandPart>
</feature>
<dbReference type="InterPro" id="IPR000701">
    <property type="entry name" value="SuccDH_FuR_B_TM-su"/>
</dbReference>
<evidence type="ECO:0000256" key="1">
    <source>
        <dbReference type="ARBA" id="ARBA00004370"/>
    </source>
</evidence>
<evidence type="ECO:0000313" key="10">
    <source>
        <dbReference type="EMBL" id="KIX91021.1"/>
    </source>
</evidence>
<sequence>MTQSKNQFYLRRLHSLLGVVPLGAFLLVHLMVNHQATQGVEAFNKAAGFMDSLPFLYALEIIMIYIPILYHAVYGVHIAFTASHNIGHYSYMRNWMFLFQRLSGLLTFIFVMVHMWQTRIQKLMGHEVNFDMIHDIVTNPLWLVFYIVCIVAVVFHFANGLWSFLVTWGILQSAKSQRIFTWVSLVIFLVVSYIGVSAILAFL</sequence>
<name>A0A0D6XS05_9STAP</name>
<protein>
    <submittedName>
        <fullName evidence="10 11">Succinate dehydrogenase</fullName>
    </submittedName>
</protein>
<comment type="subcellular location">
    <subcellularLocation>
        <location evidence="1">Membrane</location>
    </subcellularLocation>
</comment>
<keyword evidence="12" id="KW-1185">Reference proteome</keyword>
<evidence type="ECO:0000256" key="3">
    <source>
        <dbReference type="ARBA" id="ARBA00022692"/>
    </source>
</evidence>
<dbReference type="SUPFAM" id="SSF81343">
    <property type="entry name" value="Fumarate reductase respiratory complex transmembrane subunits"/>
    <property type="match status" value="1"/>
</dbReference>
<feature type="transmembrane region" description="Helical" evidence="9">
    <location>
        <begin position="52"/>
        <end position="74"/>
    </location>
</feature>
<keyword evidence="3 9" id="KW-0812">Transmembrane</keyword>
<organism evidence="11 13">
    <name type="scientific">Staphylococcus microti</name>
    <dbReference type="NCBI Taxonomy" id="569857"/>
    <lineage>
        <taxon>Bacteria</taxon>
        <taxon>Bacillati</taxon>
        <taxon>Bacillota</taxon>
        <taxon>Bacilli</taxon>
        <taxon>Bacillales</taxon>
        <taxon>Staphylococcaceae</taxon>
        <taxon>Staphylococcus</taxon>
    </lineage>
</organism>
<dbReference type="Proteomes" id="UP000032366">
    <property type="component" value="Unassembled WGS sequence"/>
</dbReference>
<feature type="transmembrane region" description="Helical" evidence="9">
    <location>
        <begin position="141"/>
        <end position="167"/>
    </location>
</feature>
<accession>A0A0D6XS05</accession>
<dbReference type="PANTHER" id="PTHR41910:SF1">
    <property type="entry name" value="SUCCINATE DEHYDROGENASE HYDROPHOBIC MEMBRANE ANCHOR SUBUNIT"/>
    <property type="match status" value="1"/>
</dbReference>
<dbReference type="Proteomes" id="UP000254100">
    <property type="component" value="Unassembled WGS sequence"/>
</dbReference>
<keyword evidence="7 9" id="KW-0472">Membrane</keyword>
<evidence type="ECO:0000313" key="11">
    <source>
        <dbReference type="EMBL" id="SUM57178.1"/>
    </source>
</evidence>
<dbReference type="PIRSF" id="PIRSF000170">
    <property type="entry name" value="Succ_dh_cyt_b558"/>
    <property type="match status" value="1"/>
</dbReference>
<keyword evidence="5 9" id="KW-1133">Transmembrane helix</keyword>
<dbReference type="STRING" id="569857.TP70_04695"/>
<evidence type="ECO:0000256" key="2">
    <source>
        <dbReference type="ARBA" id="ARBA00022617"/>
    </source>
</evidence>
<reference evidence="11 13" key="2">
    <citation type="submission" date="2018-06" db="EMBL/GenBank/DDBJ databases">
        <authorList>
            <consortium name="Pathogen Informatics"/>
            <person name="Doyle S."/>
        </authorList>
    </citation>
    <scope>NUCLEOTIDE SEQUENCE [LARGE SCALE GENOMIC DNA]</scope>
    <source>
        <strain evidence="11 13">NCTC13832</strain>
    </source>
</reference>
<dbReference type="InterPro" id="IPR016002">
    <property type="entry name" value="Succ_DH_cyt_b558_Firmicute"/>
</dbReference>
<gene>
    <name evidence="11" type="primary">sdhC</name>
    <name evidence="11" type="ORF">NCTC13832_00849</name>
    <name evidence="10" type="ORF">TP70_04695</name>
</gene>
<dbReference type="Gene3D" id="1.20.1300.10">
    <property type="entry name" value="Fumarate reductase/succinate dehydrogenase, transmembrane subunit"/>
    <property type="match status" value="1"/>
</dbReference>
<feature type="binding site" description="axial binding residue" evidence="8">
    <location>
        <position position="114"/>
    </location>
    <ligand>
        <name>heme</name>
        <dbReference type="ChEBI" id="CHEBI:30413"/>
    </ligand>
    <ligandPart>
        <name>Fe</name>
        <dbReference type="ChEBI" id="CHEBI:18248"/>
    </ligandPart>
</feature>
<dbReference type="OrthoDB" id="9789209at2"/>
<dbReference type="EMBL" id="JXWY01000032">
    <property type="protein sequence ID" value="KIX91021.1"/>
    <property type="molecule type" value="Genomic_DNA"/>
</dbReference>
<dbReference type="NCBIfam" id="TIGR02046">
    <property type="entry name" value="sdhC_b558_fam"/>
    <property type="match status" value="1"/>
</dbReference>
<dbReference type="RefSeq" id="WP_044359814.1">
    <property type="nucleotide sequence ID" value="NZ_JXWY01000032.1"/>
</dbReference>
<dbReference type="InterPro" id="IPR011138">
    <property type="entry name" value="Cytochrome_b-558"/>
</dbReference>